<dbReference type="Pfam" id="PF00849">
    <property type="entry name" value="PseudoU_synth_2"/>
    <property type="match status" value="1"/>
</dbReference>
<dbReference type="PANTHER" id="PTHR21600:SF84">
    <property type="entry name" value="PSEUDOURIDINE SYNTHASE RSUA_RLUA-LIKE DOMAIN-CONTAINING PROTEIN"/>
    <property type="match status" value="1"/>
</dbReference>
<evidence type="ECO:0000313" key="5">
    <source>
        <dbReference type="EMBL" id="MCZ8379197.1"/>
    </source>
</evidence>
<evidence type="ECO:0000259" key="4">
    <source>
        <dbReference type="Pfam" id="PF00849"/>
    </source>
</evidence>
<dbReference type="InterPro" id="IPR006224">
    <property type="entry name" value="PsdUridine_synth_RluA-like_CS"/>
</dbReference>
<evidence type="ECO:0000256" key="3">
    <source>
        <dbReference type="ARBA" id="ARBA00033164"/>
    </source>
</evidence>
<organism evidence="5 6">
    <name type="scientific">Mycobacterium hippophais</name>
    <dbReference type="NCBI Taxonomy" id="3016340"/>
    <lineage>
        <taxon>Bacteria</taxon>
        <taxon>Bacillati</taxon>
        <taxon>Actinomycetota</taxon>
        <taxon>Actinomycetes</taxon>
        <taxon>Mycobacteriales</taxon>
        <taxon>Mycobacteriaceae</taxon>
        <taxon>Mycobacterium</taxon>
    </lineage>
</organism>
<comment type="caution">
    <text evidence="5">The sequence shown here is derived from an EMBL/GenBank/DDBJ whole genome shotgun (WGS) entry which is preliminary data.</text>
</comment>
<dbReference type="InterPro" id="IPR006145">
    <property type="entry name" value="PsdUridine_synth_RsuA/RluA"/>
</dbReference>
<proteinExistence type="predicted"/>
<evidence type="ECO:0000256" key="1">
    <source>
        <dbReference type="ARBA" id="ARBA00000073"/>
    </source>
</evidence>
<feature type="domain" description="Pseudouridine synthase RsuA/RluA-like" evidence="4">
    <location>
        <begin position="91"/>
        <end position="234"/>
    </location>
</feature>
<gene>
    <name evidence="5" type="ORF">O6P37_10015</name>
</gene>
<keyword evidence="6" id="KW-1185">Reference proteome</keyword>
<dbReference type="PROSITE" id="PS01129">
    <property type="entry name" value="PSI_RLU"/>
    <property type="match status" value="1"/>
</dbReference>
<dbReference type="EMBL" id="JAPZPY010000003">
    <property type="protein sequence ID" value="MCZ8379197.1"/>
    <property type="molecule type" value="Genomic_DNA"/>
</dbReference>
<dbReference type="SUPFAM" id="SSF55120">
    <property type="entry name" value="Pseudouridine synthase"/>
    <property type="match status" value="1"/>
</dbReference>
<dbReference type="InterPro" id="IPR020103">
    <property type="entry name" value="PsdUridine_synth_cat_dom_sf"/>
</dbReference>
<name>A0ABT4PRK4_9MYCO</name>
<dbReference type="Proteomes" id="UP001142153">
    <property type="component" value="Unassembled WGS sequence"/>
</dbReference>
<evidence type="ECO:0000313" key="6">
    <source>
        <dbReference type="Proteomes" id="UP001142153"/>
    </source>
</evidence>
<accession>A0ABT4PRK4</accession>
<reference evidence="5" key="1">
    <citation type="submission" date="2022-12" db="EMBL/GenBank/DDBJ databases">
        <authorList>
            <person name="Deng Y."/>
            <person name="Zhang Y.-Q."/>
        </authorList>
    </citation>
    <scope>NUCLEOTIDE SEQUENCE</scope>
    <source>
        <strain evidence="5">CPCC 205372</strain>
    </source>
</reference>
<evidence type="ECO:0000256" key="2">
    <source>
        <dbReference type="ARBA" id="ARBA00031870"/>
    </source>
</evidence>
<sequence>MTRRAAPLPVRDGLGPARVRLRGGAVLVELASRFGEGAAEKVFNGEVLAADGSVVTAGTVLPPNSLVYLYRDLPDEVEVPFELPVLHRDDDIVVVDKPHFLATMPRGGHVAQTALVRLRRSLSLPDLSPAHRLDRLTAGVLLFTVRRDVRGAYQTMFARGAVRKTYLARAAGTPAVALPTVLRSRIMKQRSRLQAYEEPGDVNAETLVEHLGNDLYRLTPRTGRTHQLRVHMASIGVPITNDPLYPRVLDVAADDFTRPLQLLAQRLEFEDPLTGATRCFTTGRTL</sequence>
<dbReference type="PANTHER" id="PTHR21600">
    <property type="entry name" value="MITOCHONDRIAL RNA PSEUDOURIDINE SYNTHASE"/>
    <property type="match status" value="1"/>
</dbReference>
<dbReference type="RefSeq" id="WP_269893907.1">
    <property type="nucleotide sequence ID" value="NZ_JAPZPY010000003.1"/>
</dbReference>
<protein>
    <recommendedName>
        <fullName evidence="2">RNA pseudouridylate synthase</fullName>
    </recommendedName>
    <alternativeName>
        <fullName evidence="3">RNA-uridine isomerase</fullName>
    </alternativeName>
</protein>
<dbReference type="InterPro" id="IPR050188">
    <property type="entry name" value="RluA_PseudoU_synthase"/>
</dbReference>
<dbReference type="Gene3D" id="3.30.2350.10">
    <property type="entry name" value="Pseudouridine synthase"/>
    <property type="match status" value="1"/>
</dbReference>
<comment type="catalytic activity">
    <reaction evidence="1">
        <text>a uridine in RNA = a pseudouridine in RNA</text>
        <dbReference type="Rhea" id="RHEA:48348"/>
        <dbReference type="Rhea" id="RHEA-COMP:12068"/>
        <dbReference type="Rhea" id="RHEA-COMP:12069"/>
        <dbReference type="ChEBI" id="CHEBI:65314"/>
        <dbReference type="ChEBI" id="CHEBI:65315"/>
    </reaction>
</comment>